<proteinExistence type="inferred from homology"/>
<evidence type="ECO:0000256" key="4">
    <source>
        <dbReference type="ARBA" id="ARBA00023157"/>
    </source>
</evidence>
<dbReference type="PANTHER" id="PTHR43110:SF1">
    <property type="entry name" value="THIOL PEROXIDASE"/>
    <property type="match status" value="1"/>
</dbReference>
<dbReference type="SUPFAM" id="SSF52833">
    <property type="entry name" value="Thioredoxin-like"/>
    <property type="match status" value="1"/>
</dbReference>
<dbReference type="InterPro" id="IPR013766">
    <property type="entry name" value="Thioredoxin_domain"/>
</dbReference>
<dbReference type="PROSITE" id="PS01265">
    <property type="entry name" value="TPX"/>
    <property type="match status" value="1"/>
</dbReference>
<keyword evidence="5 6" id="KW-0676">Redox-active center</keyword>
<dbReference type="GO" id="GO:0004601">
    <property type="term" value="F:peroxidase activity"/>
    <property type="evidence" value="ECO:0007669"/>
    <property type="project" value="UniProtKB-KW"/>
</dbReference>
<comment type="catalytic activity">
    <reaction evidence="6">
        <text>a hydroperoxide + [thioredoxin]-dithiol = an alcohol + [thioredoxin]-disulfide + H2O</text>
        <dbReference type="Rhea" id="RHEA:62620"/>
        <dbReference type="Rhea" id="RHEA-COMP:10698"/>
        <dbReference type="Rhea" id="RHEA-COMP:10700"/>
        <dbReference type="ChEBI" id="CHEBI:15377"/>
        <dbReference type="ChEBI" id="CHEBI:29950"/>
        <dbReference type="ChEBI" id="CHEBI:30879"/>
        <dbReference type="ChEBI" id="CHEBI:35924"/>
        <dbReference type="ChEBI" id="CHEBI:50058"/>
        <dbReference type="EC" id="1.11.1.24"/>
    </reaction>
</comment>
<dbReference type="InterPro" id="IPR036249">
    <property type="entry name" value="Thioredoxin-like_sf"/>
</dbReference>
<evidence type="ECO:0000256" key="1">
    <source>
        <dbReference type="ARBA" id="ARBA00022559"/>
    </source>
</evidence>
<dbReference type="EC" id="1.11.1.24" evidence="6"/>
<keyword evidence="2 6" id="KW-0049">Antioxidant</keyword>
<keyword evidence="9" id="KW-1185">Reference proteome</keyword>
<keyword evidence="1 6" id="KW-0575">Peroxidase</keyword>
<dbReference type="Proteomes" id="UP001225598">
    <property type="component" value="Chromosome"/>
</dbReference>
<evidence type="ECO:0000313" key="8">
    <source>
        <dbReference type="EMBL" id="WIM68941.1"/>
    </source>
</evidence>
<dbReference type="InterPro" id="IPR050455">
    <property type="entry name" value="Tpx_Peroxidase_subfamily"/>
</dbReference>
<keyword evidence="3 6" id="KW-0560">Oxidoreductase</keyword>
<comment type="function">
    <text evidence="6">Thiol-specific peroxidase that catalyzes the reduction of hydrogen peroxide and organic hydroperoxides to water and alcohols, respectively. Plays a role in cell protection against oxidative stress by detoxifying peroxides.</text>
</comment>
<evidence type="ECO:0000256" key="5">
    <source>
        <dbReference type="ARBA" id="ARBA00023284"/>
    </source>
</evidence>
<dbReference type="NCBIfam" id="NF001808">
    <property type="entry name" value="PRK00522.1"/>
    <property type="match status" value="1"/>
</dbReference>
<protein>
    <recommendedName>
        <fullName evidence="6">Thiol peroxidase</fullName>
        <shortName evidence="6">Tpx</shortName>
        <ecNumber evidence="6">1.11.1.24</ecNumber>
    </recommendedName>
    <alternativeName>
        <fullName evidence="6">Peroxiredoxin tpx</fullName>
        <shortName evidence="6">Prx</shortName>
    </alternativeName>
    <alternativeName>
        <fullName evidence="6">Thioredoxin peroxidase</fullName>
    </alternativeName>
    <alternativeName>
        <fullName evidence="6">Thioredoxin-dependent peroxiredoxin</fullName>
    </alternativeName>
</protein>
<organism evidence="8 9">
    <name type="scientific">Corynebacterium breve</name>
    <dbReference type="NCBI Taxonomy" id="3049799"/>
    <lineage>
        <taxon>Bacteria</taxon>
        <taxon>Bacillati</taxon>
        <taxon>Actinomycetota</taxon>
        <taxon>Actinomycetes</taxon>
        <taxon>Mycobacteriales</taxon>
        <taxon>Corynebacteriaceae</taxon>
        <taxon>Corynebacterium</taxon>
    </lineage>
</organism>
<sequence>MANVTFDSTPATTAGELPAVGDQLPAFELVGTDLQNVTNKGFEGKRLVLNIFPSIDTGVCAASVRKFNELAAGADNTAVLCISKDLPFAQGRFCAAEGIENVTSASAFRSTFGEDYGVTLQDSPLQGLLSRSVVVTDENHKIVYTQLVDEITTEPDYDAALEAVK</sequence>
<dbReference type="PANTHER" id="PTHR43110">
    <property type="entry name" value="THIOL PEROXIDASE"/>
    <property type="match status" value="1"/>
</dbReference>
<dbReference type="HAMAP" id="MF_00269">
    <property type="entry name" value="Tpx"/>
    <property type="match status" value="1"/>
</dbReference>
<evidence type="ECO:0000256" key="3">
    <source>
        <dbReference type="ARBA" id="ARBA00023002"/>
    </source>
</evidence>
<dbReference type="EMBL" id="CP126969">
    <property type="protein sequence ID" value="WIM68941.1"/>
    <property type="molecule type" value="Genomic_DNA"/>
</dbReference>
<dbReference type="RefSeq" id="WP_284826821.1">
    <property type="nucleotide sequence ID" value="NZ_CP126969.1"/>
</dbReference>
<feature type="domain" description="Thioredoxin" evidence="7">
    <location>
        <begin position="18"/>
        <end position="165"/>
    </location>
</feature>
<accession>A0ABY8VGZ1</accession>
<comment type="miscellaneous">
    <text evidence="6">The active site is a conserved redox-active cysteine residue, the peroxidatic cysteine (C(P)), which makes the nucleophilic attack on the peroxide substrate. The peroxide oxidizes the C(P)-SH to cysteine sulfenic acid (C(P)-SOH), which then reacts with another cysteine residue, the resolving cysteine (C(R)), to form a disulfide bridge. The disulfide is subsequently reduced by an appropriate electron donor to complete the catalytic cycle. In this atypical 2-Cys peroxiredoxin, C(R) is present in the same subunit to form an intramolecular disulfide. The disulfide is subsequently reduced by thioredoxin.</text>
</comment>
<name>A0ABY8VGZ1_9CORY</name>
<feature type="disulfide bond" description="Redox-active" evidence="6">
    <location>
        <begin position="60"/>
        <end position="94"/>
    </location>
</feature>
<comment type="similarity">
    <text evidence="6">Belongs to the peroxiredoxin family. Tpx subfamily.</text>
</comment>
<dbReference type="InterPro" id="IPR013740">
    <property type="entry name" value="Redoxin"/>
</dbReference>
<feature type="active site" description="Cysteine sulfenic acid (-SOH) intermediate" evidence="6">
    <location>
        <position position="60"/>
    </location>
</feature>
<comment type="subunit">
    <text evidence="6">Homodimer.</text>
</comment>
<gene>
    <name evidence="6 8" type="primary">tpx</name>
    <name evidence="8" type="ORF">QP027_06075</name>
</gene>
<dbReference type="PROSITE" id="PS51352">
    <property type="entry name" value="THIOREDOXIN_2"/>
    <property type="match status" value="1"/>
</dbReference>
<evidence type="ECO:0000256" key="6">
    <source>
        <dbReference type="HAMAP-Rule" id="MF_00269"/>
    </source>
</evidence>
<dbReference type="Gene3D" id="3.40.30.10">
    <property type="entry name" value="Glutaredoxin"/>
    <property type="match status" value="1"/>
</dbReference>
<dbReference type="Pfam" id="PF08534">
    <property type="entry name" value="Redoxin"/>
    <property type="match status" value="1"/>
</dbReference>
<dbReference type="InterPro" id="IPR018219">
    <property type="entry name" value="Tpx_CS"/>
</dbReference>
<evidence type="ECO:0000256" key="2">
    <source>
        <dbReference type="ARBA" id="ARBA00022862"/>
    </source>
</evidence>
<keyword evidence="4 6" id="KW-1015">Disulfide bond</keyword>
<evidence type="ECO:0000259" key="7">
    <source>
        <dbReference type="PROSITE" id="PS51352"/>
    </source>
</evidence>
<dbReference type="CDD" id="cd03014">
    <property type="entry name" value="PRX_Atyp2cys"/>
    <property type="match status" value="1"/>
</dbReference>
<dbReference type="InterPro" id="IPR002065">
    <property type="entry name" value="TPX"/>
</dbReference>
<reference evidence="8 9" key="1">
    <citation type="submission" date="2023-05" db="EMBL/GenBank/DDBJ databases">
        <title>Corynebacterium suedekumii sp. nov. and Corynebacterium breve sp. nov. isolated from raw cow's milk.</title>
        <authorList>
            <person name="Baer M.K."/>
            <person name="Mehl L."/>
            <person name="Hellmuth R."/>
            <person name="Marke G."/>
            <person name="Lipski A."/>
        </authorList>
    </citation>
    <scope>NUCLEOTIDE SEQUENCE [LARGE SCALE GENOMIC DNA]</scope>
    <source>
        <strain evidence="8 9">R4</strain>
    </source>
</reference>
<evidence type="ECO:0000313" key="9">
    <source>
        <dbReference type="Proteomes" id="UP001225598"/>
    </source>
</evidence>